<dbReference type="PANTHER" id="PTHR43390">
    <property type="entry name" value="SIGNAL PEPTIDASE I"/>
    <property type="match status" value="1"/>
</dbReference>
<dbReference type="Proteomes" id="UP000294545">
    <property type="component" value="Unassembled WGS sequence"/>
</dbReference>
<feature type="active site" evidence="6">
    <location>
        <position position="83"/>
    </location>
</feature>
<dbReference type="CDD" id="cd06530">
    <property type="entry name" value="S26_SPase_I"/>
    <property type="match status" value="1"/>
</dbReference>
<dbReference type="GO" id="GO:0006465">
    <property type="term" value="P:signal peptide processing"/>
    <property type="evidence" value="ECO:0007669"/>
    <property type="project" value="InterPro"/>
</dbReference>
<gene>
    <name evidence="9" type="ORF">EDC19_1473</name>
</gene>
<reference evidence="9 10" key="1">
    <citation type="submission" date="2019-03" db="EMBL/GenBank/DDBJ databases">
        <title>Genomic Encyclopedia of Type Strains, Phase IV (KMG-IV): sequencing the most valuable type-strain genomes for metagenomic binning, comparative biology and taxonomic classification.</title>
        <authorList>
            <person name="Goeker M."/>
        </authorList>
    </citation>
    <scope>NUCLEOTIDE SEQUENCE [LARGE SCALE GENOMIC DNA]</scope>
    <source>
        <strain evidence="9 10">DSM 24176</strain>
    </source>
</reference>
<feature type="active site" evidence="6">
    <location>
        <position position="39"/>
    </location>
</feature>
<dbReference type="InterPro" id="IPR000223">
    <property type="entry name" value="Pept_S26A_signal_pept_1"/>
</dbReference>
<dbReference type="EMBL" id="SMGQ01000012">
    <property type="protein sequence ID" value="TCK93282.1"/>
    <property type="molecule type" value="Genomic_DNA"/>
</dbReference>
<evidence type="ECO:0000256" key="3">
    <source>
        <dbReference type="ARBA" id="ARBA00009370"/>
    </source>
</evidence>
<dbReference type="NCBIfam" id="TIGR02227">
    <property type="entry name" value="sigpep_I_bact"/>
    <property type="match status" value="1"/>
</dbReference>
<dbReference type="Pfam" id="PF10502">
    <property type="entry name" value="Peptidase_S26"/>
    <property type="match status" value="1"/>
</dbReference>
<protein>
    <recommendedName>
        <fullName evidence="4 7">Signal peptidase I</fullName>
        <ecNumber evidence="4 7">3.4.21.89</ecNumber>
    </recommendedName>
</protein>
<sequence length="161" mass="18341">MNFLDKIEIINWIKIIIIAIVIVLAIQWIILPIRVKGRSMESTLFNNDYMIISKAITLLEPVKSQDIIVLNMDINDHNHRVVKRVIGIEGDHIIIKEGDVFKNGEKLDESYIIGETKGEVDIIVGKDHVFVLGDNRPLSKDSRNYGSIHIDEIIGKVIKVF</sequence>
<dbReference type="PROSITE" id="PS00761">
    <property type="entry name" value="SPASE_I_3"/>
    <property type="match status" value="1"/>
</dbReference>
<evidence type="ECO:0000256" key="2">
    <source>
        <dbReference type="ARBA" id="ARBA00004401"/>
    </source>
</evidence>
<keyword evidence="7" id="KW-0812">Transmembrane</keyword>
<dbReference type="GO" id="GO:0009003">
    <property type="term" value="F:signal peptidase activity"/>
    <property type="evidence" value="ECO:0007669"/>
    <property type="project" value="UniProtKB-EC"/>
</dbReference>
<dbReference type="SUPFAM" id="SSF51306">
    <property type="entry name" value="LexA/Signal peptidase"/>
    <property type="match status" value="1"/>
</dbReference>
<comment type="caution">
    <text evidence="9">The sequence shown here is derived from an EMBL/GenBank/DDBJ whole genome shotgun (WGS) entry which is preliminary data.</text>
</comment>
<dbReference type="PANTHER" id="PTHR43390:SF1">
    <property type="entry name" value="CHLOROPLAST PROCESSING PEPTIDASE"/>
    <property type="match status" value="1"/>
</dbReference>
<evidence type="ECO:0000256" key="5">
    <source>
        <dbReference type="ARBA" id="ARBA00022801"/>
    </source>
</evidence>
<keyword evidence="7" id="KW-0472">Membrane</keyword>
<dbReference type="AlphaFoldDB" id="A0A4R1MMZ4"/>
<comment type="catalytic activity">
    <reaction evidence="1 7">
        <text>Cleavage of hydrophobic, N-terminal signal or leader sequences from secreted and periplasmic proteins.</text>
        <dbReference type="EC" id="3.4.21.89"/>
    </reaction>
</comment>
<dbReference type="InterPro" id="IPR019758">
    <property type="entry name" value="Pept_S26A_signal_pept_1_CS"/>
</dbReference>
<evidence type="ECO:0000259" key="8">
    <source>
        <dbReference type="Pfam" id="PF10502"/>
    </source>
</evidence>
<feature type="domain" description="Peptidase S26" evidence="8">
    <location>
        <begin position="10"/>
        <end position="158"/>
    </location>
</feature>
<evidence type="ECO:0000256" key="6">
    <source>
        <dbReference type="PIRSR" id="PIRSR600223-1"/>
    </source>
</evidence>
<dbReference type="GO" id="GO:0005886">
    <property type="term" value="C:plasma membrane"/>
    <property type="evidence" value="ECO:0007669"/>
    <property type="project" value="UniProtKB-SubCell"/>
</dbReference>
<keyword evidence="5 7" id="KW-0378">Hydrolase</keyword>
<proteinExistence type="inferred from homology"/>
<dbReference type="PRINTS" id="PR00727">
    <property type="entry name" value="LEADERPTASE"/>
</dbReference>
<keyword evidence="7" id="KW-1133">Transmembrane helix</keyword>
<comment type="subcellular location">
    <subcellularLocation>
        <location evidence="2">Cell membrane</location>
        <topology evidence="2">Single-pass type II membrane protein</topology>
    </subcellularLocation>
    <subcellularLocation>
        <location evidence="7">Membrane</location>
        <topology evidence="7">Single-pass type II membrane protein</topology>
    </subcellularLocation>
</comment>
<evidence type="ECO:0000256" key="1">
    <source>
        <dbReference type="ARBA" id="ARBA00000677"/>
    </source>
</evidence>
<dbReference type="InterPro" id="IPR036286">
    <property type="entry name" value="LexA/Signal_pep-like_sf"/>
</dbReference>
<feature type="transmembrane region" description="Helical" evidence="7">
    <location>
        <begin position="12"/>
        <end position="31"/>
    </location>
</feature>
<comment type="similarity">
    <text evidence="3 7">Belongs to the peptidase S26 family.</text>
</comment>
<name>A0A4R1MMZ4_9FIRM</name>
<accession>A0A4R1MMZ4</accession>
<evidence type="ECO:0000256" key="7">
    <source>
        <dbReference type="RuleBase" id="RU362042"/>
    </source>
</evidence>
<dbReference type="GO" id="GO:0004252">
    <property type="term" value="F:serine-type endopeptidase activity"/>
    <property type="evidence" value="ECO:0007669"/>
    <property type="project" value="InterPro"/>
</dbReference>
<evidence type="ECO:0000313" key="9">
    <source>
        <dbReference type="EMBL" id="TCK93282.1"/>
    </source>
</evidence>
<dbReference type="InterPro" id="IPR019533">
    <property type="entry name" value="Peptidase_S26"/>
</dbReference>
<dbReference type="OrthoDB" id="9802919at2"/>
<dbReference type="EC" id="3.4.21.89" evidence="4 7"/>
<dbReference type="Gene3D" id="2.10.109.10">
    <property type="entry name" value="Umud Fragment, subunit A"/>
    <property type="match status" value="1"/>
</dbReference>
<evidence type="ECO:0000313" key="10">
    <source>
        <dbReference type="Proteomes" id="UP000294545"/>
    </source>
</evidence>
<keyword evidence="10" id="KW-1185">Reference proteome</keyword>
<evidence type="ECO:0000256" key="4">
    <source>
        <dbReference type="ARBA" id="ARBA00013208"/>
    </source>
</evidence>
<keyword evidence="7" id="KW-0645">Protease</keyword>
<dbReference type="RefSeq" id="WP_132282195.1">
    <property type="nucleotide sequence ID" value="NZ_SMGQ01000012.1"/>
</dbReference>
<organism evidence="9 10">
    <name type="scientific">Natranaerovirga hydrolytica</name>
    <dbReference type="NCBI Taxonomy" id="680378"/>
    <lineage>
        <taxon>Bacteria</taxon>
        <taxon>Bacillati</taxon>
        <taxon>Bacillota</taxon>
        <taxon>Clostridia</taxon>
        <taxon>Lachnospirales</taxon>
        <taxon>Natranaerovirgaceae</taxon>
        <taxon>Natranaerovirga</taxon>
    </lineage>
</organism>